<evidence type="ECO:0000313" key="2">
    <source>
        <dbReference type="EMBL" id="MBP2034226.1"/>
    </source>
</evidence>
<comment type="caution">
    <text evidence="2">The sequence shown here is derived from an EMBL/GenBank/DDBJ whole genome shotgun (WGS) entry which is preliminary data.</text>
</comment>
<feature type="compositionally biased region" description="Low complexity" evidence="1">
    <location>
        <begin position="41"/>
        <end position="59"/>
    </location>
</feature>
<feature type="region of interest" description="Disordered" evidence="1">
    <location>
        <begin position="35"/>
        <end position="59"/>
    </location>
</feature>
<reference evidence="2 3" key="1">
    <citation type="submission" date="2021-03" db="EMBL/GenBank/DDBJ databases">
        <title>Genomic Encyclopedia of Type Strains, Phase IV (KMG-IV): sequencing the most valuable type-strain genomes for metagenomic binning, comparative biology and taxonomic classification.</title>
        <authorList>
            <person name="Goeker M."/>
        </authorList>
    </citation>
    <scope>NUCLEOTIDE SEQUENCE [LARGE SCALE GENOMIC DNA]</scope>
    <source>
        <strain evidence="2 3">DSM 40526</strain>
    </source>
</reference>
<proteinExistence type="predicted"/>
<protein>
    <submittedName>
        <fullName evidence="2">Uncharacterized protein</fullName>
    </submittedName>
</protein>
<organism evidence="2 3">
    <name type="scientific">Streptomyces avidinii</name>
    <dbReference type="NCBI Taxonomy" id="1895"/>
    <lineage>
        <taxon>Bacteria</taxon>
        <taxon>Bacillati</taxon>
        <taxon>Actinomycetota</taxon>
        <taxon>Actinomycetes</taxon>
        <taxon>Kitasatosporales</taxon>
        <taxon>Streptomycetaceae</taxon>
        <taxon>Streptomyces</taxon>
    </lineage>
</organism>
<sequence length="59" mass="6419">MFVALAGTEEVVQELGGRRPARRLLRHHERRRLSRITAHVAASTRATAPSASSNTRAAA</sequence>
<dbReference type="EMBL" id="JAGGLQ010000001">
    <property type="protein sequence ID" value="MBP2034226.1"/>
    <property type="molecule type" value="Genomic_DNA"/>
</dbReference>
<dbReference type="Proteomes" id="UP001519310">
    <property type="component" value="Unassembled WGS sequence"/>
</dbReference>
<evidence type="ECO:0000313" key="3">
    <source>
        <dbReference type="Proteomes" id="UP001519310"/>
    </source>
</evidence>
<name>A0ABS4KXM3_STRAV</name>
<keyword evidence="3" id="KW-1185">Reference proteome</keyword>
<evidence type="ECO:0000256" key="1">
    <source>
        <dbReference type="SAM" id="MobiDB-lite"/>
    </source>
</evidence>
<accession>A0ABS4KXM3</accession>
<gene>
    <name evidence="2" type="ORF">J2Z77_000010</name>
</gene>
<dbReference type="RefSeq" id="WP_189974418.1">
    <property type="nucleotide sequence ID" value="NZ_BMVL01000029.1"/>
</dbReference>